<gene>
    <name evidence="1" type="ORF">F5148DRAFT_1356256</name>
</gene>
<name>A0ACC0U9V0_9AGAM</name>
<reference evidence="1" key="1">
    <citation type="submission" date="2021-03" db="EMBL/GenBank/DDBJ databases">
        <title>Evolutionary priming and transition to the ectomycorrhizal habit in an iconic lineage of mushroom-forming fungi: is preadaptation a requirement?</title>
        <authorList>
            <consortium name="DOE Joint Genome Institute"/>
            <person name="Looney B.P."/>
            <person name="Miyauchi S."/>
            <person name="Morin E."/>
            <person name="Drula E."/>
            <person name="Courty P.E."/>
            <person name="Chicoki N."/>
            <person name="Fauchery L."/>
            <person name="Kohler A."/>
            <person name="Kuo A."/>
            <person name="LaButti K."/>
            <person name="Pangilinan J."/>
            <person name="Lipzen A."/>
            <person name="Riley R."/>
            <person name="Andreopoulos W."/>
            <person name="He G."/>
            <person name="Johnson J."/>
            <person name="Barry K.W."/>
            <person name="Grigoriev I.V."/>
            <person name="Nagy L."/>
            <person name="Hibbett D."/>
            <person name="Henrissat B."/>
            <person name="Matheny P.B."/>
            <person name="Labbe J."/>
            <person name="Martin A.F."/>
        </authorList>
    </citation>
    <scope>NUCLEOTIDE SEQUENCE</scope>
    <source>
        <strain evidence="1">BPL698</strain>
    </source>
</reference>
<sequence>MFGILNPPNAFGQPSSAGMMMPNLTTENPSTQAAWSYMTNATAGQPAAAAWGDSMDLSNMPGWAQSYAAENIFRLVSPKQQPIMMPTDVAATVRANNADNSTSTSAAPSTSTTSASGKNGAGALSSPRVAVGLVAVAAALFAL</sequence>
<accession>A0ACC0U9V0</accession>
<organism evidence="1 2">
    <name type="scientific">Russula earlei</name>
    <dbReference type="NCBI Taxonomy" id="71964"/>
    <lineage>
        <taxon>Eukaryota</taxon>
        <taxon>Fungi</taxon>
        <taxon>Dikarya</taxon>
        <taxon>Basidiomycota</taxon>
        <taxon>Agaricomycotina</taxon>
        <taxon>Agaricomycetes</taxon>
        <taxon>Russulales</taxon>
        <taxon>Russulaceae</taxon>
        <taxon>Russula</taxon>
    </lineage>
</organism>
<keyword evidence="2" id="KW-1185">Reference proteome</keyword>
<comment type="caution">
    <text evidence="1">The sequence shown here is derived from an EMBL/GenBank/DDBJ whole genome shotgun (WGS) entry which is preliminary data.</text>
</comment>
<dbReference type="EMBL" id="JAGFNK010000096">
    <property type="protein sequence ID" value="KAI9508267.1"/>
    <property type="molecule type" value="Genomic_DNA"/>
</dbReference>
<evidence type="ECO:0000313" key="2">
    <source>
        <dbReference type="Proteomes" id="UP001207468"/>
    </source>
</evidence>
<dbReference type="Proteomes" id="UP001207468">
    <property type="component" value="Unassembled WGS sequence"/>
</dbReference>
<protein>
    <submittedName>
        <fullName evidence="1">Uncharacterized protein</fullName>
    </submittedName>
</protein>
<proteinExistence type="predicted"/>
<evidence type="ECO:0000313" key="1">
    <source>
        <dbReference type="EMBL" id="KAI9508267.1"/>
    </source>
</evidence>